<evidence type="ECO:0000313" key="3">
    <source>
        <dbReference type="Proteomes" id="UP000219281"/>
    </source>
</evidence>
<sequence length="312" mass="35434">MSLISVIIPTHNYGHLITETINCLFDQTFKDWEAIIVDDGSTDGTKDIVEKLISLDSRLSYIEQPNRGVSSARNLGLKNAKGKYIQFLDADDLISPNKIEAQLALMESNPEIDICLVNAKYFESENKEQYYSTIDKKQQHAPEKISGLGFPIIHAYLQNNKSVIQSPIFKKAIIESVGAFKETMPYLEDWDLWFRIAIYNYRFGFLDDESALALVRIHPLSASQKDNSLLEAEAELRALIKGYVINSTLPAPQKAELLALNKKLLINTFKYLMAKTHISDLSKFVKYYQLLAGSNVFSKAFLKSLNIRRKNI</sequence>
<dbReference type="Proteomes" id="UP000219281">
    <property type="component" value="Unassembled WGS sequence"/>
</dbReference>
<feature type="domain" description="Glycosyltransferase 2-like" evidence="1">
    <location>
        <begin position="5"/>
        <end position="134"/>
    </location>
</feature>
<dbReference type="SUPFAM" id="SSF53448">
    <property type="entry name" value="Nucleotide-diphospho-sugar transferases"/>
    <property type="match status" value="1"/>
</dbReference>
<dbReference type="AlphaFoldDB" id="A0A286AD82"/>
<dbReference type="OrthoDB" id="6638511at2"/>
<dbReference type="PANTHER" id="PTHR43685:SF2">
    <property type="entry name" value="GLYCOSYLTRANSFERASE 2-LIKE DOMAIN-CONTAINING PROTEIN"/>
    <property type="match status" value="1"/>
</dbReference>
<dbReference type="CDD" id="cd00761">
    <property type="entry name" value="Glyco_tranf_GTA_type"/>
    <property type="match status" value="1"/>
</dbReference>
<dbReference type="RefSeq" id="WP_097133359.1">
    <property type="nucleotide sequence ID" value="NZ_OCMT01000004.1"/>
</dbReference>
<protein>
    <submittedName>
        <fullName evidence="2">Glycosyltransferase involved in cell wall bisynthesis</fullName>
    </submittedName>
</protein>
<dbReference type="GO" id="GO:0016740">
    <property type="term" value="F:transferase activity"/>
    <property type="evidence" value="ECO:0007669"/>
    <property type="project" value="UniProtKB-KW"/>
</dbReference>
<keyword evidence="3" id="KW-1185">Reference proteome</keyword>
<dbReference type="InterPro" id="IPR029044">
    <property type="entry name" value="Nucleotide-diphossugar_trans"/>
</dbReference>
<dbReference type="InterPro" id="IPR001173">
    <property type="entry name" value="Glyco_trans_2-like"/>
</dbReference>
<name>A0A286AD82_9SPHI</name>
<dbReference type="PANTHER" id="PTHR43685">
    <property type="entry name" value="GLYCOSYLTRANSFERASE"/>
    <property type="match status" value="1"/>
</dbReference>
<dbReference type="InterPro" id="IPR050834">
    <property type="entry name" value="Glycosyltransf_2"/>
</dbReference>
<accession>A0A286AD82</accession>
<gene>
    <name evidence="2" type="ORF">SAMN06297358_3560</name>
</gene>
<proteinExistence type="predicted"/>
<reference evidence="3" key="1">
    <citation type="submission" date="2017-09" db="EMBL/GenBank/DDBJ databases">
        <authorList>
            <person name="Varghese N."/>
            <person name="Submissions S."/>
        </authorList>
    </citation>
    <scope>NUCLEOTIDE SEQUENCE [LARGE SCALE GENOMIC DNA]</scope>
    <source>
        <strain evidence="3">CGMCC 1.12803</strain>
    </source>
</reference>
<dbReference type="Gene3D" id="3.90.550.10">
    <property type="entry name" value="Spore Coat Polysaccharide Biosynthesis Protein SpsA, Chain A"/>
    <property type="match status" value="1"/>
</dbReference>
<keyword evidence="2" id="KW-0808">Transferase</keyword>
<evidence type="ECO:0000313" key="2">
    <source>
        <dbReference type="EMBL" id="SOD19853.1"/>
    </source>
</evidence>
<dbReference type="EMBL" id="OCMT01000004">
    <property type="protein sequence ID" value="SOD19853.1"/>
    <property type="molecule type" value="Genomic_DNA"/>
</dbReference>
<evidence type="ECO:0000259" key="1">
    <source>
        <dbReference type="Pfam" id="PF00535"/>
    </source>
</evidence>
<dbReference type="Pfam" id="PF00535">
    <property type="entry name" value="Glycos_transf_2"/>
    <property type="match status" value="1"/>
</dbReference>
<organism evidence="2 3">
    <name type="scientific">Pedobacter xixiisoli</name>
    <dbReference type="NCBI Taxonomy" id="1476464"/>
    <lineage>
        <taxon>Bacteria</taxon>
        <taxon>Pseudomonadati</taxon>
        <taxon>Bacteroidota</taxon>
        <taxon>Sphingobacteriia</taxon>
        <taxon>Sphingobacteriales</taxon>
        <taxon>Sphingobacteriaceae</taxon>
        <taxon>Pedobacter</taxon>
    </lineage>
</organism>